<dbReference type="InterPro" id="IPR010264">
    <property type="entry name" value="Self-incomp_S1"/>
</dbReference>
<keyword evidence="3" id="KW-0713">Self-incompatibility</keyword>
<sequence length="143" mass="16275">MTIHESKKCILCVALFLLLSIVSSAEESTIKQIWDYLVPTVKVSLANNATHNVDVMCGGKDGEDLIVLKPGERISWQVLDVMFPLAWCYAHVNDTYHGVFWAYQVRLQCIQCNWEIQNDGVYLIKPNGEPPEPHTLFVDGEYF</sequence>
<evidence type="ECO:0000313" key="7">
    <source>
        <dbReference type="EMBL" id="EEF38501.1"/>
    </source>
</evidence>
<proteinExistence type="inferred from homology"/>
<comment type="similarity">
    <text evidence="2">Belongs to the plant self-incompatibility (S1) protein family.</text>
</comment>
<protein>
    <recommendedName>
        <fullName evidence="9">S-protein homolog</fullName>
    </recommendedName>
</protein>
<gene>
    <name evidence="7" type="ORF">RCOM_1071420</name>
</gene>
<dbReference type="GO" id="GO:0060320">
    <property type="term" value="P:rejection of self pollen"/>
    <property type="evidence" value="ECO:0007669"/>
    <property type="project" value="UniProtKB-KW"/>
</dbReference>
<reference evidence="8" key="1">
    <citation type="journal article" date="2010" name="Nat. Biotechnol.">
        <title>Draft genome sequence of the oilseed species Ricinus communis.</title>
        <authorList>
            <person name="Chan A.P."/>
            <person name="Crabtree J."/>
            <person name="Zhao Q."/>
            <person name="Lorenzi H."/>
            <person name="Orvis J."/>
            <person name="Puiu D."/>
            <person name="Melake-Berhan A."/>
            <person name="Jones K.M."/>
            <person name="Redman J."/>
            <person name="Chen G."/>
            <person name="Cahoon E.B."/>
            <person name="Gedil M."/>
            <person name="Stanke M."/>
            <person name="Haas B.J."/>
            <person name="Wortman J.R."/>
            <person name="Fraser-Liggett C.M."/>
            <person name="Ravel J."/>
            <person name="Rabinowicz P.D."/>
        </authorList>
    </citation>
    <scope>NUCLEOTIDE SEQUENCE [LARGE SCALE GENOMIC DNA]</scope>
    <source>
        <strain evidence="8">cv. Hale</strain>
    </source>
</reference>
<evidence type="ECO:0000256" key="4">
    <source>
        <dbReference type="ARBA" id="ARBA00022525"/>
    </source>
</evidence>
<dbReference type="EMBL" id="EQ973925">
    <property type="protein sequence ID" value="EEF38501.1"/>
    <property type="molecule type" value="Genomic_DNA"/>
</dbReference>
<keyword evidence="5 6" id="KW-0732">Signal</keyword>
<dbReference type="AlphaFoldDB" id="B9SD63"/>
<evidence type="ECO:0000256" key="2">
    <source>
        <dbReference type="ARBA" id="ARBA00005581"/>
    </source>
</evidence>
<evidence type="ECO:0000256" key="5">
    <source>
        <dbReference type="ARBA" id="ARBA00022729"/>
    </source>
</evidence>
<accession>B9SD63</accession>
<dbReference type="GO" id="GO:0005576">
    <property type="term" value="C:extracellular region"/>
    <property type="evidence" value="ECO:0007669"/>
    <property type="project" value="UniProtKB-SubCell"/>
</dbReference>
<evidence type="ECO:0000256" key="1">
    <source>
        <dbReference type="ARBA" id="ARBA00004613"/>
    </source>
</evidence>
<evidence type="ECO:0000256" key="6">
    <source>
        <dbReference type="SAM" id="SignalP"/>
    </source>
</evidence>
<evidence type="ECO:0000313" key="8">
    <source>
        <dbReference type="Proteomes" id="UP000008311"/>
    </source>
</evidence>
<comment type="subcellular location">
    <subcellularLocation>
        <location evidence="1">Secreted</location>
    </subcellularLocation>
</comment>
<keyword evidence="4" id="KW-0964">Secreted</keyword>
<keyword evidence="8" id="KW-1185">Reference proteome</keyword>
<name>B9SD63_RICCO</name>
<feature type="signal peptide" evidence="6">
    <location>
        <begin position="1"/>
        <end position="25"/>
    </location>
</feature>
<evidence type="ECO:0008006" key="9">
    <source>
        <dbReference type="Google" id="ProtNLM"/>
    </source>
</evidence>
<dbReference type="eggNOG" id="ENOG502SC08">
    <property type="taxonomic scope" value="Eukaryota"/>
</dbReference>
<feature type="chain" id="PRO_5002891707" description="S-protein homolog" evidence="6">
    <location>
        <begin position="26"/>
        <end position="143"/>
    </location>
</feature>
<dbReference type="Pfam" id="PF05938">
    <property type="entry name" value="Self-incomp_S1"/>
    <property type="match status" value="1"/>
</dbReference>
<organism evidence="7 8">
    <name type="scientific">Ricinus communis</name>
    <name type="common">Castor bean</name>
    <dbReference type="NCBI Taxonomy" id="3988"/>
    <lineage>
        <taxon>Eukaryota</taxon>
        <taxon>Viridiplantae</taxon>
        <taxon>Streptophyta</taxon>
        <taxon>Embryophyta</taxon>
        <taxon>Tracheophyta</taxon>
        <taxon>Spermatophyta</taxon>
        <taxon>Magnoliopsida</taxon>
        <taxon>eudicotyledons</taxon>
        <taxon>Gunneridae</taxon>
        <taxon>Pentapetalae</taxon>
        <taxon>rosids</taxon>
        <taxon>fabids</taxon>
        <taxon>Malpighiales</taxon>
        <taxon>Euphorbiaceae</taxon>
        <taxon>Acalyphoideae</taxon>
        <taxon>Acalypheae</taxon>
        <taxon>Ricinus</taxon>
    </lineage>
</organism>
<dbReference type="Proteomes" id="UP000008311">
    <property type="component" value="Unassembled WGS sequence"/>
</dbReference>
<evidence type="ECO:0000256" key="3">
    <source>
        <dbReference type="ARBA" id="ARBA00022471"/>
    </source>
</evidence>
<dbReference type="InParanoid" id="B9SD63"/>